<gene>
    <name evidence="2" type="ORF">DY000_02005369</name>
</gene>
<dbReference type="EMBL" id="QGKV02000832">
    <property type="protein sequence ID" value="KAF3542498.1"/>
    <property type="molecule type" value="Genomic_DNA"/>
</dbReference>
<feature type="region of interest" description="Disordered" evidence="1">
    <location>
        <begin position="95"/>
        <end position="114"/>
    </location>
</feature>
<evidence type="ECO:0000256" key="1">
    <source>
        <dbReference type="SAM" id="MobiDB-lite"/>
    </source>
</evidence>
<sequence>MFLGIYRGRCSSEYTEGHVPRNIPRKGVPRIPSEISEGFPRKEEIPRNYFRVLVSSIKFKIQTLWVYFVNLLKTTNFLRRLTMMLIVLCREEEPPKRSIDSDNDSEDEAASAVNPMSSDAAHIHPLLQNLLLSNDIQRERLNLIGLIQLYDPTALRRKQMLRYCDMHHGLLFTRLPLPFIMVPKMLAARRTDTALDKEQ</sequence>
<comment type="caution">
    <text evidence="2">The sequence shown here is derived from an EMBL/GenBank/DDBJ whole genome shotgun (WGS) entry which is preliminary data.</text>
</comment>
<evidence type="ECO:0008006" key="4">
    <source>
        <dbReference type="Google" id="ProtNLM"/>
    </source>
</evidence>
<protein>
    <recommendedName>
        <fullName evidence="4">Hexosyltransferase</fullName>
    </recommendedName>
</protein>
<reference evidence="2 3" key="1">
    <citation type="journal article" date="2020" name="BMC Genomics">
        <title>Intraspecific diversification of the crop wild relative Brassica cretica Lam. using demographic model selection.</title>
        <authorList>
            <person name="Kioukis A."/>
            <person name="Michalopoulou V.A."/>
            <person name="Briers L."/>
            <person name="Pirintsos S."/>
            <person name="Studholme D.J."/>
            <person name="Pavlidis P."/>
            <person name="Sarris P.F."/>
        </authorList>
    </citation>
    <scope>NUCLEOTIDE SEQUENCE [LARGE SCALE GENOMIC DNA]</scope>
    <source>
        <strain evidence="3">cv. PFS-1207/04</strain>
    </source>
</reference>
<evidence type="ECO:0000313" key="2">
    <source>
        <dbReference type="EMBL" id="KAF3542498.1"/>
    </source>
</evidence>
<name>A0ABQ7BT27_BRACR</name>
<accession>A0ABQ7BT27</accession>
<dbReference type="Proteomes" id="UP000266723">
    <property type="component" value="Unassembled WGS sequence"/>
</dbReference>
<evidence type="ECO:0000313" key="3">
    <source>
        <dbReference type="Proteomes" id="UP000266723"/>
    </source>
</evidence>
<proteinExistence type="predicted"/>
<organism evidence="2 3">
    <name type="scientific">Brassica cretica</name>
    <name type="common">Mustard</name>
    <dbReference type="NCBI Taxonomy" id="69181"/>
    <lineage>
        <taxon>Eukaryota</taxon>
        <taxon>Viridiplantae</taxon>
        <taxon>Streptophyta</taxon>
        <taxon>Embryophyta</taxon>
        <taxon>Tracheophyta</taxon>
        <taxon>Spermatophyta</taxon>
        <taxon>Magnoliopsida</taxon>
        <taxon>eudicotyledons</taxon>
        <taxon>Gunneridae</taxon>
        <taxon>Pentapetalae</taxon>
        <taxon>rosids</taxon>
        <taxon>malvids</taxon>
        <taxon>Brassicales</taxon>
        <taxon>Brassicaceae</taxon>
        <taxon>Brassiceae</taxon>
        <taxon>Brassica</taxon>
    </lineage>
</organism>
<keyword evidence="3" id="KW-1185">Reference proteome</keyword>